<dbReference type="KEGG" id="fax:FUAX_48000"/>
<dbReference type="PANTHER" id="PTHR30069">
    <property type="entry name" value="TONB-DEPENDENT OUTER MEMBRANE RECEPTOR"/>
    <property type="match status" value="1"/>
</dbReference>
<feature type="domain" description="TonB-dependent receptor-like beta-barrel" evidence="11">
    <location>
        <begin position="301"/>
        <end position="683"/>
    </location>
</feature>
<dbReference type="InterPro" id="IPR012910">
    <property type="entry name" value="Plug_dom"/>
</dbReference>
<evidence type="ECO:0000256" key="9">
    <source>
        <dbReference type="ARBA" id="ARBA00023237"/>
    </source>
</evidence>
<comment type="subcellular location">
    <subcellularLocation>
        <location evidence="1">Cell outer membrane</location>
        <topology evidence="1">Multi-pass membrane protein</topology>
    </subcellularLocation>
</comment>
<dbReference type="Pfam" id="PF00593">
    <property type="entry name" value="TonB_dep_Rec_b-barrel"/>
    <property type="match status" value="1"/>
</dbReference>
<dbReference type="SUPFAM" id="SSF49464">
    <property type="entry name" value="Carboxypeptidase regulatory domain-like"/>
    <property type="match status" value="1"/>
</dbReference>
<keyword evidence="2" id="KW-0813">Transport</keyword>
<evidence type="ECO:0000313" key="14">
    <source>
        <dbReference type="Proteomes" id="UP001348817"/>
    </source>
</evidence>
<evidence type="ECO:0000256" key="6">
    <source>
        <dbReference type="ARBA" id="ARBA00023077"/>
    </source>
</evidence>
<reference evidence="13 14" key="1">
    <citation type="submission" date="2021-12" db="EMBL/GenBank/DDBJ databases">
        <title>Genome sequencing of bacteria with rrn-lacking chromosome and rrn-plasmid.</title>
        <authorList>
            <person name="Anda M."/>
            <person name="Iwasaki W."/>
        </authorList>
    </citation>
    <scope>NUCLEOTIDE SEQUENCE [LARGE SCALE GENOMIC DNA]</scope>
    <source>
        <strain evidence="13 14">DSM 100852</strain>
        <plasmid evidence="13 14">pFA4</plasmid>
    </source>
</reference>
<accession>A0AAU9D8R4</accession>
<evidence type="ECO:0000256" key="7">
    <source>
        <dbReference type="ARBA" id="ARBA00023136"/>
    </source>
</evidence>
<dbReference type="InterPro" id="IPR037066">
    <property type="entry name" value="Plug_dom_sf"/>
</dbReference>
<dbReference type="SUPFAM" id="SSF56935">
    <property type="entry name" value="Porins"/>
    <property type="match status" value="1"/>
</dbReference>
<dbReference type="GO" id="GO:0009279">
    <property type="term" value="C:cell outer membrane"/>
    <property type="evidence" value="ECO:0007669"/>
    <property type="project" value="UniProtKB-SubCell"/>
</dbReference>
<gene>
    <name evidence="13" type="ORF">FUAX_48000</name>
</gene>
<dbReference type="Gene3D" id="2.170.130.10">
    <property type="entry name" value="TonB-dependent receptor, plug domain"/>
    <property type="match status" value="1"/>
</dbReference>
<evidence type="ECO:0000256" key="1">
    <source>
        <dbReference type="ARBA" id="ARBA00004571"/>
    </source>
</evidence>
<evidence type="ECO:0000256" key="4">
    <source>
        <dbReference type="ARBA" id="ARBA00022692"/>
    </source>
</evidence>
<evidence type="ECO:0000259" key="11">
    <source>
        <dbReference type="Pfam" id="PF00593"/>
    </source>
</evidence>
<keyword evidence="7 10" id="KW-0472">Membrane</keyword>
<protein>
    <submittedName>
        <fullName evidence="13">TonB-dependent receptor</fullName>
    </submittedName>
</protein>
<dbReference type="InterPro" id="IPR008969">
    <property type="entry name" value="CarboxyPept-like_regulatory"/>
</dbReference>
<proteinExistence type="inferred from homology"/>
<evidence type="ECO:0000313" key="13">
    <source>
        <dbReference type="EMBL" id="BDD12368.1"/>
    </source>
</evidence>
<organism evidence="13 14">
    <name type="scientific">Fulvitalea axinellae</name>
    <dbReference type="NCBI Taxonomy" id="1182444"/>
    <lineage>
        <taxon>Bacteria</taxon>
        <taxon>Pseudomonadati</taxon>
        <taxon>Bacteroidota</taxon>
        <taxon>Cytophagia</taxon>
        <taxon>Cytophagales</taxon>
        <taxon>Persicobacteraceae</taxon>
        <taxon>Fulvitalea</taxon>
    </lineage>
</organism>
<dbReference type="GO" id="GO:0015344">
    <property type="term" value="F:siderophore uptake transmembrane transporter activity"/>
    <property type="evidence" value="ECO:0007669"/>
    <property type="project" value="TreeGrafter"/>
</dbReference>
<dbReference type="Gene3D" id="2.40.170.20">
    <property type="entry name" value="TonB-dependent receptor, beta-barrel domain"/>
    <property type="match status" value="1"/>
</dbReference>
<comment type="similarity">
    <text evidence="10">Belongs to the TonB-dependent receptor family.</text>
</comment>
<keyword evidence="13" id="KW-0614">Plasmid</keyword>
<keyword evidence="4" id="KW-0812">Transmembrane</keyword>
<name>A0AAU9D8R4_9BACT</name>
<evidence type="ECO:0000256" key="3">
    <source>
        <dbReference type="ARBA" id="ARBA00022452"/>
    </source>
</evidence>
<evidence type="ECO:0000256" key="5">
    <source>
        <dbReference type="ARBA" id="ARBA00022729"/>
    </source>
</evidence>
<dbReference type="Proteomes" id="UP001348817">
    <property type="component" value="Plasmid pFA4"/>
</dbReference>
<geneLocation type="plasmid" evidence="13 14">
    <name>pFA4</name>
</geneLocation>
<evidence type="ECO:0000259" key="12">
    <source>
        <dbReference type="Pfam" id="PF07715"/>
    </source>
</evidence>
<feature type="domain" description="TonB-dependent receptor plug" evidence="12">
    <location>
        <begin position="105"/>
        <end position="205"/>
    </location>
</feature>
<keyword evidence="5" id="KW-0732">Signal</keyword>
<dbReference type="PANTHER" id="PTHR30069:SF29">
    <property type="entry name" value="HEMOGLOBIN AND HEMOGLOBIN-HAPTOGLOBIN-BINDING PROTEIN 1-RELATED"/>
    <property type="match status" value="1"/>
</dbReference>
<dbReference type="EMBL" id="AP025318">
    <property type="protein sequence ID" value="BDD12368.1"/>
    <property type="molecule type" value="Genomic_DNA"/>
</dbReference>
<dbReference type="AlphaFoldDB" id="A0AAU9D8R4"/>
<keyword evidence="9" id="KW-0998">Cell outer membrane</keyword>
<evidence type="ECO:0000256" key="2">
    <source>
        <dbReference type="ARBA" id="ARBA00022448"/>
    </source>
</evidence>
<dbReference type="Pfam" id="PF13715">
    <property type="entry name" value="CarbopepD_reg_2"/>
    <property type="match status" value="1"/>
</dbReference>
<keyword evidence="8 13" id="KW-0675">Receptor</keyword>
<evidence type="ECO:0000256" key="8">
    <source>
        <dbReference type="ARBA" id="ARBA00023170"/>
    </source>
</evidence>
<keyword evidence="6 10" id="KW-0798">TonB box</keyword>
<dbReference type="Pfam" id="PF07715">
    <property type="entry name" value="Plug"/>
    <property type="match status" value="1"/>
</dbReference>
<dbReference type="InterPro" id="IPR036942">
    <property type="entry name" value="Beta-barrel_TonB_sf"/>
</dbReference>
<dbReference type="GO" id="GO:0044718">
    <property type="term" value="P:siderophore transmembrane transport"/>
    <property type="evidence" value="ECO:0007669"/>
    <property type="project" value="TreeGrafter"/>
</dbReference>
<dbReference type="RefSeq" id="WP_338395719.1">
    <property type="nucleotide sequence ID" value="NZ_AP025318.1"/>
</dbReference>
<keyword evidence="14" id="KW-1185">Reference proteome</keyword>
<dbReference type="InterPro" id="IPR000531">
    <property type="entry name" value="Beta-barrel_TonB"/>
</dbReference>
<sequence length="726" mass="81253">MKAKAQTAQKKVLVTVTDQAGETLPGANVIILGKDKGLATDLNGRAQLSGISAGDTIQVSFTGFSPTKKVFAGQSSVTIALQEGVELETVEVKGGSKFVDTKTLTQSEYITAEELKHAACCNLSESFETNASVDVSQSDAATGAKQIRFLGLSGKYTQIQVDNIPTIRGLNSAYGLTYVPGTWVAGIDVNKGAGSITNGYESMTGQINVRLLQPDKTEKLYLNAYGNSLGRAELNVHTGHKINDKWSSSLLVHGNILESEIDRNDDGFLDAPKSKQINVLNRWKYEGDKVMGNWGVQVMADSKLGGQKGFSRDDDNKTSQLYGIGVDTKKIDFFGKNGFNQLGGTSDNLAVFYSVSYMDVDSYYGRRDYSGQQLSAYFNSLYLTQIGSDRHKIATGTSLTFDKFDEELDRLDPQLNRYDWSRNETVVGAFFEYTGKFTDRLTGMASARYDYNSIYDGQFTPRFHLKYEIKDGTVLRASAGKGVRTPNPVAENTRFLVSNREVYMDENLDQEVSWNYGVSFQHEFYLFDRKASFVTDYYYTHFNNKLIVDMDTDPNKVFFQNLDGSAYAHSFQAELSFEPLSGLSASTAYKLYDVRQTINGDLQQMPLVPRHRFFLNLGYETVNEKWRFDWTGHFFGEKRMPHTENKPTEYQQDEYSPAFFTMHAQASYKFSDKLEIYVGGENLGNYTQDDPVIAPGDPFGENFDASMNWGPVIGTMIYTGIRWNVL</sequence>
<dbReference type="InterPro" id="IPR039426">
    <property type="entry name" value="TonB-dep_rcpt-like"/>
</dbReference>
<keyword evidence="3" id="KW-1134">Transmembrane beta strand</keyword>
<evidence type="ECO:0000256" key="10">
    <source>
        <dbReference type="RuleBase" id="RU003357"/>
    </source>
</evidence>